<dbReference type="RefSeq" id="WP_397558710.1">
    <property type="nucleotide sequence ID" value="NZ_JBIQWL010000021.1"/>
</dbReference>
<protein>
    <submittedName>
        <fullName evidence="1">Uncharacterized protein</fullName>
    </submittedName>
</protein>
<dbReference type="EMBL" id="JBIQWL010000021">
    <property type="protein sequence ID" value="MFH8253286.1"/>
    <property type="molecule type" value="Genomic_DNA"/>
</dbReference>
<evidence type="ECO:0000313" key="1">
    <source>
        <dbReference type="EMBL" id="MFH8253286.1"/>
    </source>
</evidence>
<reference evidence="1 2" key="1">
    <citation type="submission" date="2024-09" db="EMBL/GenBank/DDBJ databases">
        <authorList>
            <person name="Pan X."/>
        </authorList>
    </citation>
    <scope>NUCLEOTIDE SEQUENCE [LARGE SCALE GENOMIC DNA]</scope>
    <source>
        <strain evidence="1 2">B2969</strain>
    </source>
</reference>
<comment type="caution">
    <text evidence="1">The sequence shown here is derived from an EMBL/GenBank/DDBJ whole genome shotgun (WGS) entry which is preliminary data.</text>
</comment>
<proteinExistence type="predicted"/>
<evidence type="ECO:0000313" key="2">
    <source>
        <dbReference type="Proteomes" id="UP001610861"/>
    </source>
</evidence>
<accession>A0ABW7QEF0</accession>
<gene>
    <name evidence="1" type="ORF">ACH3VR_23165</name>
</gene>
<dbReference type="Proteomes" id="UP001610861">
    <property type="component" value="Unassembled WGS sequence"/>
</dbReference>
<organism evidence="1 2">
    <name type="scientific">Microbacterium alkaliflavum</name>
    <dbReference type="NCBI Taxonomy" id="3248839"/>
    <lineage>
        <taxon>Bacteria</taxon>
        <taxon>Bacillati</taxon>
        <taxon>Actinomycetota</taxon>
        <taxon>Actinomycetes</taxon>
        <taxon>Micrococcales</taxon>
        <taxon>Microbacteriaceae</taxon>
        <taxon>Microbacterium</taxon>
    </lineage>
</organism>
<name>A0ABW7QEF0_9MICO</name>
<sequence length="57" mass="6167">MTAATLAEMVAARDLVNETGEALAFAITAGESDQALRTLRRKYNAAIKAETALRFRP</sequence>
<keyword evidence="2" id="KW-1185">Reference proteome</keyword>